<evidence type="ECO:0000313" key="2">
    <source>
        <dbReference type="EMBL" id="CAE0811280.1"/>
    </source>
</evidence>
<evidence type="ECO:0000256" key="1">
    <source>
        <dbReference type="SAM" id="MobiDB-lite"/>
    </source>
</evidence>
<organism evidence="2">
    <name type="scientific">Eutreptiella gymnastica</name>
    <dbReference type="NCBI Taxonomy" id="73025"/>
    <lineage>
        <taxon>Eukaryota</taxon>
        <taxon>Discoba</taxon>
        <taxon>Euglenozoa</taxon>
        <taxon>Euglenida</taxon>
        <taxon>Spirocuta</taxon>
        <taxon>Euglenophyceae</taxon>
        <taxon>Eutreptiales</taxon>
        <taxon>Eutreptiaceae</taxon>
        <taxon>Eutreptiella</taxon>
    </lineage>
</organism>
<name>A0A7S4D0K3_9EUGL</name>
<gene>
    <name evidence="2" type="ORF">EGYM00163_LOCUS22428</name>
</gene>
<feature type="region of interest" description="Disordered" evidence="1">
    <location>
        <begin position="74"/>
        <end position="100"/>
    </location>
</feature>
<dbReference type="AlphaFoldDB" id="A0A7S4D0K3"/>
<reference evidence="2" key="1">
    <citation type="submission" date="2021-01" db="EMBL/GenBank/DDBJ databases">
        <authorList>
            <person name="Corre E."/>
            <person name="Pelletier E."/>
            <person name="Niang G."/>
            <person name="Scheremetjew M."/>
            <person name="Finn R."/>
            <person name="Kale V."/>
            <person name="Holt S."/>
            <person name="Cochrane G."/>
            <person name="Meng A."/>
            <person name="Brown T."/>
            <person name="Cohen L."/>
        </authorList>
    </citation>
    <scope>NUCLEOTIDE SEQUENCE</scope>
    <source>
        <strain evidence="2">CCMP1594</strain>
    </source>
</reference>
<dbReference type="EMBL" id="HBJA01063493">
    <property type="protein sequence ID" value="CAE0811280.1"/>
    <property type="molecule type" value="Transcribed_RNA"/>
</dbReference>
<sequence>MVYLSNHPFMLAQTNVALLSYLPHGYRGAQPTVVDTSLRGQGATLGSNVWECQQAHSNFNRLQGAHLGKHAAVSSGSNAKVQGLEPEPKGGRNPPPSRLPSVVLNTSKDTKRSILKAVTHVTWISCGGCSYCSVVRPVSSALSFL</sequence>
<accession>A0A7S4D0K3</accession>
<proteinExistence type="predicted"/>
<protein>
    <submittedName>
        <fullName evidence="2">Uncharacterized protein</fullName>
    </submittedName>
</protein>